<proteinExistence type="predicted"/>
<reference evidence="3 4" key="1">
    <citation type="submission" date="2020-08" db="EMBL/GenBank/DDBJ databases">
        <title>Sequencing the genomes of 1000 actinobacteria strains.</title>
        <authorList>
            <person name="Klenk H.-P."/>
        </authorList>
    </citation>
    <scope>NUCLEOTIDE SEQUENCE [LARGE SCALE GENOMIC DNA]</scope>
    <source>
        <strain evidence="3 4">DSM 45859</strain>
    </source>
</reference>
<evidence type="ECO:0000313" key="3">
    <source>
        <dbReference type="EMBL" id="MBB4682634.1"/>
    </source>
</evidence>
<sequence>MSEPTSSHPRRTGVITARKSSHYLAAAVGISLLLSGCAGAADADRTNIDSSLRGYLDLLEDNPQPAPDDVLAWVSNEDGGKDKARSWLTRHPGAQANVERYIVSDPYESDSNEPEAHLSVQGQACPEPGRCRPYPTDAGTINLKREGGQYLLDEDTALKFFGYEK</sequence>
<feature type="chain" id="PRO_5038832255" description="Lipoprotein" evidence="2">
    <location>
        <begin position="41"/>
        <end position="165"/>
    </location>
</feature>
<evidence type="ECO:0000256" key="2">
    <source>
        <dbReference type="SAM" id="SignalP"/>
    </source>
</evidence>
<keyword evidence="2" id="KW-0732">Signal</keyword>
<evidence type="ECO:0000256" key="1">
    <source>
        <dbReference type="SAM" id="MobiDB-lite"/>
    </source>
</evidence>
<dbReference type="RefSeq" id="WP_184776809.1">
    <property type="nucleotide sequence ID" value="NZ_JACHMG010000001.1"/>
</dbReference>
<dbReference type="Proteomes" id="UP000581769">
    <property type="component" value="Unassembled WGS sequence"/>
</dbReference>
<dbReference type="EMBL" id="JACHMG010000001">
    <property type="protein sequence ID" value="MBB4682634.1"/>
    <property type="molecule type" value="Genomic_DNA"/>
</dbReference>
<feature type="signal peptide" evidence="2">
    <location>
        <begin position="1"/>
        <end position="40"/>
    </location>
</feature>
<evidence type="ECO:0000313" key="4">
    <source>
        <dbReference type="Proteomes" id="UP000581769"/>
    </source>
</evidence>
<gene>
    <name evidence="3" type="ORF">BJY18_000119</name>
</gene>
<keyword evidence="4" id="KW-1185">Reference proteome</keyword>
<dbReference type="AlphaFoldDB" id="A0A840INI2"/>
<name>A0A840INI2_9PSEU</name>
<protein>
    <recommendedName>
        <fullName evidence="5">Lipoprotein</fullName>
    </recommendedName>
</protein>
<evidence type="ECO:0008006" key="5">
    <source>
        <dbReference type="Google" id="ProtNLM"/>
    </source>
</evidence>
<organism evidence="3 4">
    <name type="scientific">Amycolatopsis jiangsuensis</name>
    <dbReference type="NCBI Taxonomy" id="1181879"/>
    <lineage>
        <taxon>Bacteria</taxon>
        <taxon>Bacillati</taxon>
        <taxon>Actinomycetota</taxon>
        <taxon>Actinomycetes</taxon>
        <taxon>Pseudonocardiales</taxon>
        <taxon>Pseudonocardiaceae</taxon>
        <taxon>Amycolatopsis</taxon>
    </lineage>
</organism>
<accession>A0A840INI2</accession>
<feature type="region of interest" description="Disordered" evidence="1">
    <location>
        <begin position="108"/>
        <end position="132"/>
    </location>
</feature>
<comment type="caution">
    <text evidence="3">The sequence shown here is derived from an EMBL/GenBank/DDBJ whole genome shotgun (WGS) entry which is preliminary data.</text>
</comment>